<dbReference type="Gene3D" id="1.25.40.10">
    <property type="entry name" value="Tetratricopeptide repeat domain"/>
    <property type="match status" value="2"/>
</dbReference>
<protein>
    <submittedName>
        <fullName evidence="3">CHAT domain-containing protein</fullName>
    </submittedName>
</protein>
<dbReference type="AlphaFoldDB" id="A0AA39ZU77"/>
<evidence type="ECO:0000313" key="3">
    <source>
        <dbReference type="EMBL" id="KAK0703658.1"/>
    </source>
</evidence>
<dbReference type="GeneID" id="85330491"/>
<dbReference type="EMBL" id="JAUIRO010000008">
    <property type="protein sequence ID" value="KAK0703658.1"/>
    <property type="molecule type" value="Genomic_DNA"/>
</dbReference>
<dbReference type="Pfam" id="PF12770">
    <property type="entry name" value="CHAT"/>
    <property type="match status" value="1"/>
</dbReference>
<reference evidence="3" key="1">
    <citation type="submission" date="2023-06" db="EMBL/GenBank/DDBJ databases">
        <title>Genome-scale phylogeny and comparative genomics of the fungal order Sordariales.</title>
        <authorList>
            <consortium name="Lawrence Berkeley National Laboratory"/>
            <person name="Hensen N."/>
            <person name="Bonometti L."/>
            <person name="Westerberg I."/>
            <person name="Brannstrom I.O."/>
            <person name="Guillou S."/>
            <person name="Cros-Aarteil S."/>
            <person name="Calhoun S."/>
            <person name="Haridas S."/>
            <person name="Kuo A."/>
            <person name="Mondo S."/>
            <person name="Pangilinan J."/>
            <person name="Riley R."/>
            <person name="LaButti K."/>
            <person name="Andreopoulos B."/>
            <person name="Lipzen A."/>
            <person name="Chen C."/>
            <person name="Yanf M."/>
            <person name="Daum C."/>
            <person name="Ng V."/>
            <person name="Clum A."/>
            <person name="Steindorff A."/>
            <person name="Ohm R."/>
            <person name="Martin F."/>
            <person name="Silar P."/>
            <person name="Natvig D."/>
            <person name="Lalanne C."/>
            <person name="Gautier V."/>
            <person name="Ament-velasquez S.L."/>
            <person name="Kruys A."/>
            <person name="Hutchinson M.I."/>
            <person name="Powell A.J."/>
            <person name="Barry K."/>
            <person name="Miller A.N."/>
            <person name="Grigoriev I.V."/>
            <person name="Debuchy R."/>
            <person name="Gladieux P."/>
            <person name="Thoren M.H."/>
            <person name="Johannesson H."/>
        </authorList>
    </citation>
    <scope>NUCLEOTIDE SEQUENCE</scope>
    <source>
        <strain evidence="3">SMH2392-1A</strain>
    </source>
</reference>
<dbReference type="Proteomes" id="UP001172101">
    <property type="component" value="Unassembled WGS sequence"/>
</dbReference>
<gene>
    <name evidence="3" type="ORF">B0T26DRAFT_807170</name>
</gene>
<sequence length="1096" mass="121579">MTGRLPDLYEAIRLGLEALENSAGNCLGDHENKLWLLGNLTLWFEDKYLREGSEADLEQAIKLRREAEETWSMLQSENWASRLCDINGGYYNMHLGTTREWAPLQTSSHGVIQVTLQDSRDYSTRLHNLGAACFTRFKRTGLVEDLSAALSLCRTSVDDTPREHLMRPDRLLSLGECYDALYSEMEPGGGNGSVPTQDENPLHKAIELFQDVIDTAAPNKPTYVSALHRLGVLYDDRFQLTGDLADLKMSLHLCQESVDITPKTHPDRGARLRNLGLARKKCYQIFHKTDDLEVALQLLREAADIPSQHAAPRADLLKELGAVCHAKYDVTRKAADLDAALGFYQDAYETFPDSGPFVTEILGYLGRVYLDKYKMTEIEWDFERAARALQKALDGTPQDLPNRMRRLVDLARCYLAGHVKTGTAAYLETAIQYSREATTRAMPAEHPGHLVALRSLGDCYAAIYKATGRDSDLEAAITSYNEALNSSSPGATPGDFLAVARDLLLALIQGKKWEQAWLVANSAISLIRSYTPRFLENLESQTLLSRISGLASDAAAVALSFGRQPLDAIQFLEEGRGISAQLLNELRTDVSLFARYEPELAKTFLGLRDQLEAPQVASHIPRLPLSRDGEENRTSLRGITRHITASSGIDKFISEFHLSNQRLSLFRSVPDEADLDHAGREGPIVMINVSYRCDAFLIRRGDDLIRALPLPRLSREDIEEKAVQGNLGSPQVLEWLWDTVTGPILDALGFTKPPRSDGDDDWSRVRWIPTGALSRFPLHAAGRHDKGSSEAVIDRVMSSYSPSIGAIIRGLQFRRKEPTVTKALLVAMEYTPGSARLPFATKELAMLRRLFQDSMSVQLIELTQQRTQEVLSSLQDCDIFHFAGHGYTDPNNPLQSHLRLEDWKANPLRVADLLAINLSERPPFLAYLSACGTGKIDDGKLLDQNIHLISACQLAGFRNVIGTLWEVNDGICVDVARIMYQGLRDEGITDRSVCRALHRASRELRDRWLRGVGGAPASSGGKVMDDNGLSIAVSEKLVITVNGRETAESDADRGDGEGEGEGASNSGVRLPRTVFSCDEDDEMGLAHWVPYVHFGA</sequence>
<name>A0AA39ZU77_9PEZI</name>
<evidence type="ECO:0000313" key="4">
    <source>
        <dbReference type="Proteomes" id="UP001172101"/>
    </source>
</evidence>
<organism evidence="3 4">
    <name type="scientific">Lasiosphaeria miniovina</name>
    <dbReference type="NCBI Taxonomy" id="1954250"/>
    <lineage>
        <taxon>Eukaryota</taxon>
        <taxon>Fungi</taxon>
        <taxon>Dikarya</taxon>
        <taxon>Ascomycota</taxon>
        <taxon>Pezizomycotina</taxon>
        <taxon>Sordariomycetes</taxon>
        <taxon>Sordariomycetidae</taxon>
        <taxon>Sordariales</taxon>
        <taxon>Lasiosphaeriaceae</taxon>
        <taxon>Lasiosphaeria</taxon>
    </lineage>
</organism>
<keyword evidence="4" id="KW-1185">Reference proteome</keyword>
<dbReference type="InterPro" id="IPR024983">
    <property type="entry name" value="CHAT_dom"/>
</dbReference>
<evidence type="ECO:0000256" key="1">
    <source>
        <dbReference type="SAM" id="MobiDB-lite"/>
    </source>
</evidence>
<feature type="compositionally biased region" description="Basic and acidic residues" evidence="1">
    <location>
        <begin position="1045"/>
        <end position="1056"/>
    </location>
</feature>
<comment type="caution">
    <text evidence="3">The sequence shown here is derived from an EMBL/GenBank/DDBJ whole genome shotgun (WGS) entry which is preliminary data.</text>
</comment>
<feature type="domain" description="CHAT" evidence="2">
    <location>
        <begin position="732"/>
        <end position="1006"/>
    </location>
</feature>
<proteinExistence type="predicted"/>
<accession>A0AA39ZU77</accession>
<dbReference type="RefSeq" id="XP_060290517.1">
    <property type="nucleotide sequence ID" value="XM_060447221.1"/>
</dbReference>
<dbReference type="SUPFAM" id="SSF48452">
    <property type="entry name" value="TPR-like"/>
    <property type="match status" value="1"/>
</dbReference>
<evidence type="ECO:0000259" key="2">
    <source>
        <dbReference type="Pfam" id="PF12770"/>
    </source>
</evidence>
<dbReference type="InterPro" id="IPR011990">
    <property type="entry name" value="TPR-like_helical_dom_sf"/>
</dbReference>
<feature type="region of interest" description="Disordered" evidence="1">
    <location>
        <begin position="1044"/>
        <end position="1068"/>
    </location>
</feature>